<keyword evidence="6" id="KW-0131">Cell cycle</keyword>
<dbReference type="Pfam" id="PF05103">
    <property type="entry name" value="DivIVA"/>
    <property type="match status" value="1"/>
</dbReference>
<dbReference type="Gene3D" id="6.10.250.660">
    <property type="match status" value="1"/>
</dbReference>
<comment type="subcellular location">
    <subcellularLocation>
        <location evidence="1">Cytoplasm</location>
    </subcellularLocation>
</comment>
<dbReference type="PANTHER" id="PTHR35794">
    <property type="entry name" value="CELL DIVISION PROTEIN DIVIVA"/>
    <property type="match status" value="1"/>
</dbReference>
<evidence type="ECO:0000313" key="9">
    <source>
        <dbReference type="Proteomes" id="UP000012040"/>
    </source>
</evidence>
<evidence type="ECO:0000256" key="2">
    <source>
        <dbReference type="ARBA" id="ARBA00009008"/>
    </source>
</evidence>
<proteinExistence type="inferred from homology"/>
<dbReference type="RefSeq" id="WP_015469236.1">
    <property type="nucleotide sequence ID" value="NC_020813.1"/>
</dbReference>
<accession>M4V9P2</accession>
<dbReference type="GO" id="GO:0005737">
    <property type="term" value="C:cytoplasm"/>
    <property type="evidence" value="ECO:0007669"/>
    <property type="project" value="UniProtKB-SubCell"/>
</dbReference>
<dbReference type="InterPro" id="IPR007793">
    <property type="entry name" value="DivIVA_fam"/>
</dbReference>
<dbReference type="InterPro" id="IPR019933">
    <property type="entry name" value="DivIVA_domain"/>
</dbReference>
<keyword evidence="4 8" id="KW-0132">Cell division</keyword>
<dbReference type="STRING" id="1184267.A11Q_526"/>
<evidence type="ECO:0000256" key="1">
    <source>
        <dbReference type="ARBA" id="ARBA00004496"/>
    </source>
</evidence>
<reference evidence="8 9" key="1">
    <citation type="journal article" date="2013" name="ISME J.">
        <title>By their genes ye shall know them: genomic signatures of predatory bacteria.</title>
        <authorList>
            <person name="Pasternak Z."/>
            <person name="Pietrokovski S."/>
            <person name="Rotem O."/>
            <person name="Gophna U."/>
            <person name="Lurie-Weinberger M.N."/>
            <person name="Jurkevitch E."/>
        </authorList>
    </citation>
    <scope>NUCLEOTIDE SEQUENCE [LARGE SCALE GENOMIC DNA]</scope>
    <source>
        <strain evidence="8 9">JSS</strain>
    </source>
</reference>
<keyword evidence="3" id="KW-0963">Cytoplasm</keyword>
<evidence type="ECO:0000256" key="4">
    <source>
        <dbReference type="ARBA" id="ARBA00022618"/>
    </source>
</evidence>
<name>M4V9P2_9BACT</name>
<dbReference type="PANTHER" id="PTHR35794:SF2">
    <property type="entry name" value="CELL DIVISION PROTEIN DIVIVA"/>
    <property type="match status" value="1"/>
</dbReference>
<evidence type="ECO:0000313" key="8">
    <source>
        <dbReference type="EMBL" id="AGH94746.1"/>
    </source>
</evidence>
<dbReference type="NCBIfam" id="TIGR03544">
    <property type="entry name" value="DivI1A_domain"/>
    <property type="match status" value="1"/>
</dbReference>
<sequence length="161" mass="18699">MKHYPSEIAHKTFERKMMGYDPDEVSDFLTVIAAQMDALLQERNALRETLKEKELTLLEYKDRDQVLKATITSASQMTEKMRTDAEREAKLIINDAQQKAELITRDAKDSLKKVYSEISELKRTRMQFEANLKAMVQAHLSLLDQGQQFMPKMSLPELDMK</sequence>
<keyword evidence="5 7" id="KW-0175">Coiled coil</keyword>
<feature type="coiled-coil region" evidence="7">
    <location>
        <begin position="111"/>
        <end position="138"/>
    </location>
</feature>
<dbReference type="EMBL" id="CP003537">
    <property type="protein sequence ID" value="AGH94746.1"/>
    <property type="molecule type" value="Genomic_DNA"/>
</dbReference>
<evidence type="ECO:0000256" key="6">
    <source>
        <dbReference type="ARBA" id="ARBA00023306"/>
    </source>
</evidence>
<dbReference type="Proteomes" id="UP000012040">
    <property type="component" value="Chromosome"/>
</dbReference>
<evidence type="ECO:0000256" key="5">
    <source>
        <dbReference type="ARBA" id="ARBA00023054"/>
    </source>
</evidence>
<dbReference type="OrthoDB" id="5198800at2"/>
<evidence type="ECO:0000256" key="3">
    <source>
        <dbReference type="ARBA" id="ARBA00022490"/>
    </source>
</evidence>
<dbReference type="PATRIC" id="fig|1184267.3.peg.537"/>
<comment type="similarity">
    <text evidence="2">Belongs to the DivIVA family.</text>
</comment>
<keyword evidence="9" id="KW-1185">Reference proteome</keyword>
<evidence type="ECO:0000256" key="7">
    <source>
        <dbReference type="SAM" id="Coils"/>
    </source>
</evidence>
<dbReference type="HOGENOM" id="CLU_076854_2_0_7"/>
<dbReference type="AlphaFoldDB" id="M4V9P2"/>
<dbReference type="GO" id="GO:0051301">
    <property type="term" value="P:cell division"/>
    <property type="evidence" value="ECO:0007669"/>
    <property type="project" value="UniProtKB-KW"/>
</dbReference>
<dbReference type="KEGG" id="bex:A11Q_526"/>
<feature type="coiled-coil region" evidence="7">
    <location>
        <begin position="36"/>
        <end position="63"/>
    </location>
</feature>
<organism evidence="8 9">
    <name type="scientific">Pseudobdellovibrio exovorus JSS</name>
    <dbReference type="NCBI Taxonomy" id="1184267"/>
    <lineage>
        <taxon>Bacteria</taxon>
        <taxon>Pseudomonadati</taxon>
        <taxon>Bdellovibrionota</taxon>
        <taxon>Bdellovibrionia</taxon>
        <taxon>Bdellovibrionales</taxon>
        <taxon>Pseudobdellovibrionaceae</taxon>
        <taxon>Pseudobdellovibrio</taxon>
    </lineage>
</organism>
<gene>
    <name evidence="8" type="ORF">A11Q_526</name>
</gene>
<protein>
    <submittedName>
        <fullName evidence="8">Cell division protein DivIVA-like protein</fullName>
    </submittedName>
</protein>
<dbReference type="eggNOG" id="COG3599">
    <property type="taxonomic scope" value="Bacteria"/>
</dbReference>